<evidence type="ECO:0000313" key="2">
    <source>
        <dbReference type="EMBL" id="KAK3035497.1"/>
    </source>
</evidence>
<organism evidence="2 3">
    <name type="scientific">Escallonia herrerae</name>
    <dbReference type="NCBI Taxonomy" id="1293975"/>
    <lineage>
        <taxon>Eukaryota</taxon>
        <taxon>Viridiplantae</taxon>
        <taxon>Streptophyta</taxon>
        <taxon>Embryophyta</taxon>
        <taxon>Tracheophyta</taxon>
        <taxon>Spermatophyta</taxon>
        <taxon>Magnoliopsida</taxon>
        <taxon>eudicotyledons</taxon>
        <taxon>Gunneridae</taxon>
        <taxon>Pentapetalae</taxon>
        <taxon>asterids</taxon>
        <taxon>campanulids</taxon>
        <taxon>Escalloniales</taxon>
        <taxon>Escalloniaceae</taxon>
        <taxon>Escallonia</taxon>
    </lineage>
</organism>
<dbReference type="AlphaFoldDB" id="A0AA88WX92"/>
<evidence type="ECO:0000313" key="3">
    <source>
        <dbReference type="Proteomes" id="UP001188597"/>
    </source>
</evidence>
<dbReference type="PANTHER" id="PTHR31300">
    <property type="entry name" value="LIPASE"/>
    <property type="match status" value="1"/>
</dbReference>
<dbReference type="EMBL" id="JAVXUP010000172">
    <property type="protein sequence ID" value="KAK3035497.1"/>
    <property type="molecule type" value="Genomic_DNA"/>
</dbReference>
<reference evidence="2" key="1">
    <citation type="submission" date="2022-12" db="EMBL/GenBank/DDBJ databases">
        <title>Draft genome assemblies for two species of Escallonia (Escalloniales).</title>
        <authorList>
            <person name="Chanderbali A."/>
            <person name="Dervinis C."/>
            <person name="Anghel I."/>
            <person name="Soltis D."/>
            <person name="Soltis P."/>
            <person name="Zapata F."/>
        </authorList>
    </citation>
    <scope>NUCLEOTIDE SEQUENCE</scope>
    <source>
        <strain evidence="2">UCBG64.0493</strain>
        <tissue evidence="2">Leaf</tissue>
    </source>
</reference>
<proteinExistence type="predicted"/>
<protein>
    <submittedName>
        <fullName evidence="2">Uncharacterized protein</fullName>
    </submittedName>
</protein>
<dbReference type="Pfam" id="PF04788">
    <property type="entry name" value="DUF620"/>
    <property type="match status" value="1"/>
</dbReference>
<keyword evidence="3" id="KW-1185">Reference proteome</keyword>
<comment type="caution">
    <text evidence="2">The sequence shown here is derived from an EMBL/GenBank/DDBJ whole genome shotgun (WGS) entry which is preliminary data.</text>
</comment>
<accession>A0AA88WX92</accession>
<dbReference type="Proteomes" id="UP001188597">
    <property type="component" value="Unassembled WGS sequence"/>
</dbReference>
<gene>
    <name evidence="2" type="ORF">RJ639_033956</name>
</gene>
<dbReference type="InterPro" id="IPR006873">
    <property type="entry name" value="DUF620"/>
</dbReference>
<feature type="region of interest" description="Disordered" evidence="1">
    <location>
        <begin position="52"/>
        <end position="71"/>
    </location>
</feature>
<dbReference type="PANTHER" id="PTHR31300:SF34">
    <property type="entry name" value="PLANT_T8K14-16 PROTEIN"/>
    <property type="match status" value="1"/>
</dbReference>
<evidence type="ECO:0000256" key="1">
    <source>
        <dbReference type="SAM" id="MobiDB-lite"/>
    </source>
</evidence>
<sequence length="71" mass="7939">MSRFTQFPRGLDPKSTAWLFEKAQCLGEKQMGDEDCFVLKVAADKSVVMERNKGPTEGLDPKSTAKLFEKA</sequence>
<name>A0AA88WX92_9ASTE</name>